<accession>A0A2X2EZ97</accession>
<protein>
    <recommendedName>
        <fullName evidence="1">UPF0311 protein IRZ65_18215</fullName>
    </recommendedName>
</protein>
<reference evidence="4 5" key="1">
    <citation type="submission" date="2018-06" db="EMBL/GenBank/DDBJ databases">
        <authorList>
            <consortium name="Pathogen Informatics"/>
            <person name="Doyle S."/>
        </authorList>
    </citation>
    <scope>NUCLEOTIDE SEQUENCE [LARGE SCALE GENOMIC DNA]</scope>
    <source>
        <strain evidence="4 5">NCTC11842</strain>
    </source>
</reference>
<evidence type="ECO:0000256" key="1">
    <source>
        <dbReference type="HAMAP-Rule" id="MF_00775"/>
    </source>
</evidence>
<name>A0A2X2EZ97_PSELU</name>
<feature type="signal peptide" evidence="2">
    <location>
        <begin position="1"/>
        <end position="30"/>
    </location>
</feature>
<keyword evidence="6" id="KW-1185">Reference proteome</keyword>
<organism evidence="4 5">
    <name type="scientific">Pseudomonas luteola</name>
    <dbReference type="NCBI Taxonomy" id="47886"/>
    <lineage>
        <taxon>Bacteria</taxon>
        <taxon>Pseudomonadati</taxon>
        <taxon>Pseudomonadota</taxon>
        <taxon>Gammaproteobacteria</taxon>
        <taxon>Pseudomonadales</taxon>
        <taxon>Pseudomonadaceae</taxon>
        <taxon>Pseudomonas</taxon>
    </lineage>
</organism>
<dbReference type="Proteomes" id="UP000626180">
    <property type="component" value="Unassembled WGS sequence"/>
</dbReference>
<comment type="similarity">
    <text evidence="1">Belongs to the UPF0311 family.</text>
</comment>
<dbReference type="EMBL" id="JADMCD010000010">
    <property type="protein sequence ID" value="MBF8642617.1"/>
    <property type="molecule type" value="Genomic_DNA"/>
</dbReference>
<proteinExistence type="inferred from homology"/>
<gene>
    <name evidence="3" type="ORF">IRZ65_18215</name>
    <name evidence="4" type="ORF">NCTC11842_04156</name>
</gene>
<dbReference type="EMBL" id="UAUF01000014">
    <property type="protein sequence ID" value="SPZ11900.1"/>
    <property type="molecule type" value="Genomic_DNA"/>
</dbReference>
<evidence type="ECO:0000313" key="6">
    <source>
        <dbReference type="Proteomes" id="UP000626180"/>
    </source>
</evidence>
<evidence type="ECO:0000256" key="2">
    <source>
        <dbReference type="SAM" id="SignalP"/>
    </source>
</evidence>
<dbReference type="RefSeq" id="WP_010795910.1">
    <property type="nucleotide sequence ID" value="NZ_FQYS01000011.1"/>
</dbReference>
<dbReference type="Gene3D" id="2.40.160.20">
    <property type="match status" value="1"/>
</dbReference>
<feature type="chain" id="PRO_5015927179" description="UPF0311 protein IRZ65_18215" evidence="2">
    <location>
        <begin position="31"/>
        <end position="173"/>
    </location>
</feature>
<evidence type="ECO:0000313" key="3">
    <source>
        <dbReference type="EMBL" id="MBF8642617.1"/>
    </source>
</evidence>
<dbReference type="PANTHER" id="PTHR37315:SF1">
    <property type="entry name" value="UPF0311 PROTEIN BLR7842"/>
    <property type="match status" value="1"/>
</dbReference>
<dbReference type="HAMAP" id="MF_00775">
    <property type="entry name" value="UPF0311"/>
    <property type="match status" value="1"/>
</dbReference>
<evidence type="ECO:0000313" key="4">
    <source>
        <dbReference type="EMBL" id="SPZ11900.1"/>
    </source>
</evidence>
<evidence type="ECO:0000313" key="5">
    <source>
        <dbReference type="Proteomes" id="UP000250443"/>
    </source>
</evidence>
<dbReference type="InterPro" id="IPR020915">
    <property type="entry name" value="UPF0311"/>
</dbReference>
<dbReference type="Proteomes" id="UP000250443">
    <property type="component" value="Unassembled WGS sequence"/>
</dbReference>
<sequence>MNNSVGIKARTVMGLVTGWMLLSMMTTAQAATGVAPQTELVYEATVEIADTVSLGKGPLGERRIVPITGGRFVGPRLRGKVLPGGADRQLVRADGVQQLDALYEMRTHDGAILTIHNQALIHELDTKPYAFSTLIITAPDGPYGWLNRYVYAGTVERAPLQRNAVLIRVYRLK</sequence>
<dbReference type="AlphaFoldDB" id="A0A2X2EZ97"/>
<dbReference type="Pfam" id="PF11578">
    <property type="entry name" value="DUF3237"/>
    <property type="match status" value="1"/>
</dbReference>
<keyword evidence="2" id="KW-0732">Signal</keyword>
<reference evidence="3 6" key="2">
    <citation type="submission" date="2020-10" db="EMBL/GenBank/DDBJ databases">
        <title>Genome sequences of Pseudomonas isolates.</title>
        <authorList>
            <person name="Wessels L."/>
            <person name="Reich F."/>
            <person name="Hammerl J."/>
        </authorList>
    </citation>
    <scope>NUCLEOTIDE SEQUENCE [LARGE SCALE GENOMIC DNA]</scope>
    <source>
        <strain evidence="3 6">20-MO00624-0</strain>
    </source>
</reference>
<dbReference type="PANTHER" id="PTHR37315">
    <property type="entry name" value="UPF0311 PROTEIN BLR7842"/>
    <property type="match status" value="1"/>
</dbReference>